<dbReference type="EMBL" id="OZ004258">
    <property type="protein sequence ID" value="CAK7911350.1"/>
    <property type="molecule type" value="Genomic_DNA"/>
</dbReference>
<proteinExistence type="inferred from homology"/>
<dbReference type="InterPro" id="IPR004299">
    <property type="entry name" value="MBOAT_fam"/>
</dbReference>
<keyword evidence="14" id="KW-1185">Reference proteome</keyword>
<reference evidence="13 14" key="1">
    <citation type="submission" date="2024-01" db="EMBL/GenBank/DDBJ databases">
        <authorList>
            <consortium name="Genoscope - CEA"/>
            <person name="William W."/>
        </authorList>
    </citation>
    <scope>NUCLEOTIDE SEQUENCE [LARGE SCALE GENOMIC DNA]</scope>
    <source>
        <strain evidence="13 14">29B2s-10</strain>
    </source>
</reference>
<keyword evidence="8 10" id="KW-0012">Acyltransferase</keyword>
<feature type="transmembrane region" description="Helical" evidence="12">
    <location>
        <begin position="397"/>
        <end position="415"/>
    </location>
</feature>
<gene>
    <name evidence="13" type="primary">ARE2</name>
    <name evidence="13" type="ORF">CAAN4_F02058</name>
</gene>
<evidence type="ECO:0000256" key="11">
    <source>
        <dbReference type="SAM" id="MobiDB-lite"/>
    </source>
</evidence>
<keyword evidence="4 12" id="KW-0812">Transmembrane</keyword>
<evidence type="ECO:0000256" key="10">
    <source>
        <dbReference type="PIRNR" id="PIRNR000439"/>
    </source>
</evidence>
<keyword evidence="7 10" id="KW-0472">Membrane</keyword>
<dbReference type="PANTHER" id="PTHR10408:SF23">
    <property type="entry name" value="STEROL O-ACYLTRANSFERASE 1-RELATED"/>
    <property type="match status" value="1"/>
</dbReference>
<name>A0ABP0EEC5_9ASCO</name>
<dbReference type="PIRSF" id="PIRSF000439">
    <property type="entry name" value="Oat_ACAT_DAG_ARE"/>
    <property type="match status" value="1"/>
</dbReference>
<feature type="transmembrane region" description="Helical" evidence="12">
    <location>
        <begin position="435"/>
        <end position="457"/>
    </location>
</feature>
<sequence>MKRLNTEQNLSLITHRNEGKRKSLVLDGDYDYRTLLESRDASSTSDSDDHLSSAPKPELKSPLGGTVRSKSRKKSQKGLNAEEANGLAPEDVKETISNLDKILHNQFEASITEIDRSFGNHRMKKNRKAKKPSIEVEEVDPLTEVKPTEKNEILHNFRSKFGDIEFFSQSSTIFDADYFKNSEFFGIYVLFWLGTAFLMLSSMAHAYFDNSIPFAQLQVISILRKDLFKVGLTDIAMYITSYGAYFIQVLCLKKYIRWKSSGIKLHCLFEFVHLVFWSHFASYQDFPWIAKVFLCLHGFVFLMKMHSYGFYNGYLWNILDELEFSKSFLEKLNGVKPVTLPGKFKEENVRKTLNDSVTFCEFELECQSRAVLTHAAQVHANIDQEALSKKIHFPSNINLYNFFEFSMYPTVVYTLNFTRTKRIRWSYVFEKTAGVFGIIFLMILVAQNSMYPLVVRASAARQLPANERLIAFFFILLDMIPPFLMEYLFTFFLIWDAILNDIAELSRFADRDFYGPWWSCTDWSEFARIWNRPVHKFLLRHVYHSSVSTLELNKYQASLMTFIISSLVHEFVMYVIFNRLRGYLLLLQMSQIPLIMMSRTKYMRDKKVLGNVICWFGFISGPAIICTLYLIF</sequence>
<evidence type="ECO:0000313" key="14">
    <source>
        <dbReference type="Proteomes" id="UP001497600"/>
    </source>
</evidence>
<comment type="subcellular location">
    <subcellularLocation>
        <location evidence="1 10">Endoplasmic reticulum membrane</location>
        <topology evidence="1 10">Multi-pass membrane protein</topology>
    </subcellularLocation>
</comment>
<protein>
    <recommendedName>
        <fullName evidence="10">O-acyltransferase</fullName>
    </recommendedName>
</protein>
<accession>A0ABP0EEC5</accession>
<evidence type="ECO:0000256" key="8">
    <source>
        <dbReference type="ARBA" id="ARBA00023315"/>
    </source>
</evidence>
<evidence type="ECO:0000256" key="6">
    <source>
        <dbReference type="ARBA" id="ARBA00022989"/>
    </source>
</evidence>
<comment type="function">
    <text evidence="9">Sterol O-acyltransferase that catalyzes the formation of stery esters.</text>
</comment>
<dbReference type="PANTHER" id="PTHR10408">
    <property type="entry name" value="STEROL O-ACYLTRANSFERASE"/>
    <property type="match status" value="1"/>
</dbReference>
<evidence type="ECO:0000256" key="12">
    <source>
        <dbReference type="SAM" id="Phobius"/>
    </source>
</evidence>
<dbReference type="Proteomes" id="UP001497600">
    <property type="component" value="Chromosome F"/>
</dbReference>
<evidence type="ECO:0000256" key="7">
    <source>
        <dbReference type="ARBA" id="ARBA00023136"/>
    </source>
</evidence>
<feature type="transmembrane region" description="Helical" evidence="12">
    <location>
        <begin position="469"/>
        <end position="495"/>
    </location>
</feature>
<evidence type="ECO:0000313" key="13">
    <source>
        <dbReference type="EMBL" id="CAK7911350.1"/>
    </source>
</evidence>
<feature type="transmembrane region" description="Helical" evidence="12">
    <location>
        <begin position="555"/>
        <end position="577"/>
    </location>
</feature>
<keyword evidence="3 10" id="KW-0808">Transferase</keyword>
<evidence type="ECO:0000256" key="5">
    <source>
        <dbReference type="ARBA" id="ARBA00022824"/>
    </source>
</evidence>
<organism evidence="13 14">
    <name type="scientific">[Candida] anglica</name>
    <dbReference type="NCBI Taxonomy" id="148631"/>
    <lineage>
        <taxon>Eukaryota</taxon>
        <taxon>Fungi</taxon>
        <taxon>Dikarya</taxon>
        <taxon>Ascomycota</taxon>
        <taxon>Saccharomycotina</taxon>
        <taxon>Pichiomycetes</taxon>
        <taxon>Debaryomycetaceae</taxon>
        <taxon>Kurtzmaniella</taxon>
    </lineage>
</organism>
<feature type="region of interest" description="Disordered" evidence="11">
    <location>
        <begin position="38"/>
        <end position="86"/>
    </location>
</feature>
<keyword evidence="6 12" id="KW-1133">Transmembrane helix</keyword>
<feature type="transmembrane region" description="Helical" evidence="12">
    <location>
        <begin position="185"/>
        <end position="208"/>
    </location>
</feature>
<feature type="transmembrane region" description="Helical" evidence="12">
    <location>
        <begin position="228"/>
        <end position="251"/>
    </location>
</feature>
<dbReference type="InterPro" id="IPR014371">
    <property type="entry name" value="Oat_ACAT_DAG_ARE"/>
</dbReference>
<evidence type="ECO:0000256" key="4">
    <source>
        <dbReference type="ARBA" id="ARBA00022692"/>
    </source>
</evidence>
<keyword evidence="5 10" id="KW-0256">Endoplasmic reticulum</keyword>
<evidence type="ECO:0000256" key="3">
    <source>
        <dbReference type="ARBA" id="ARBA00022679"/>
    </source>
</evidence>
<evidence type="ECO:0000256" key="2">
    <source>
        <dbReference type="ARBA" id="ARBA00009010"/>
    </source>
</evidence>
<feature type="transmembrane region" description="Helical" evidence="12">
    <location>
        <begin position="608"/>
        <end position="631"/>
    </location>
</feature>
<comment type="similarity">
    <text evidence="2 10">Belongs to the membrane-bound acyltransferase family. Sterol o-acyltransferase subfamily.</text>
</comment>
<evidence type="ECO:0000256" key="9">
    <source>
        <dbReference type="ARBA" id="ARBA00023568"/>
    </source>
</evidence>
<evidence type="ECO:0000256" key="1">
    <source>
        <dbReference type="ARBA" id="ARBA00004477"/>
    </source>
</evidence>
<dbReference type="Pfam" id="PF03062">
    <property type="entry name" value="MBOAT"/>
    <property type="match status" value="1"/>
</dbReference>